<reference evidence="1 2" key="1">
    <citation type="journal article" date="2019" name="Nat. Med.">
        <title>A library of human gut bacterial isolates paired with longitudinal multiomics data enables mechanistic microbiome research.</title>
        <authorList>
            <person name="Poyet M."/>
            <person name="Groussin M."/>
            <person name="Gibbons S.M."/>
            <person name="Avila-Pacheco J."/>
            <person name="Jiang X."/>
            <person name="Kearney S.M."/>
            <person name="Perrotta A.R."/>
            <person name="Berdy B."/>
            <person name="Zhao S."/>
            <person name="Lieberman T.D."/>
            <person name="Swanson P.K."/>
            <person name="Smith M."/>
            <person name="Roesemann S."/>
            <person name="Alexander J.E."/>
            <person name="Rich S.A."/>
            <person name="Livny J."/>
            <person name="Vlamakis H."/>
            <person name="Clish C."/>
            <person name="Bullock K."/>
            <person name="Deik A."/>
            <person name="Scott J."/>
            <person name="Pierce K.A."/>
            <person name="Xavier R.J."/>
            <person name="Alm E.J."/>
        </authorList>
    </citation>
    <scope>NUCLEOTIDE SEQUENCE [LARGE SCALE GENOMIC DNA]</scope>
    <source>
        <strain evidence="1 2">BIOML-A20</strain>
    </source>
</reference>
<proteinExistence type="predicted"/>
<dbReference type="Proteomes" id="UP000441609">
    <property type="component" value="Unassembled WGS sequence"/>
</dbReference>
<gene>
    <name evidence="1" type="ORF">GKD70_09965</name>
</gene>
<dbReference type="EMBL" id="WKMO01000007">
    <property type="protein sequence ID" value="MSB73605.1"/>
    <property type="molecule type" value="Genomic_DNA"/>
</dbReference>
<dbReference type="InterPro" id="IPR021638">
    <property type="entry name" value="DUF3244"/>
</dbReference>
<comment type="caution">
    <text evidence="1">The sequence shown here is derived from an EMBL/GenBank/DDBJ whole genome shotgun (WGS) entry which is preliminary data.</text>
</comment>
<dbReference type="Pfam" id="PF11589">
    <property type="entry name" value="DUF3244"/>
    <property type="match status" value="1"/>
</dbReference>
<organism evidence="1 2">
    <name type="scientific">Parabacteroides distasonis</name>
    <dbReference type="NCBI Taxonomy" id="823"/>
    <lineage>
        <taxon>Bacteria</taxon>
        <taxon>Pseudomonadati</taxon>
        <taxon>Bacteroidota</taxon>
        <taxon>Bacteroidia</taxon>
        <taxon>Bacteroidales</taxon>
        <taxon>Tannerellaceae</taxon>
        <taxon>Parabacteroides</taxon>
    </lineage>
</organism>
<dbReference type="Gene3D" id="2.60.40.3080">
    <property type="match status" value="1"/>
</dbReference>
<evidence type="ECO:0000313" key="1">
    <source>
        <dbReference type="EMBL" id="MSB73605.1"/>
    </source>
</evidence>
<dbReference type="OrthoDB" id="1100760at2"/>
<evidence type="ECO:0000313" key="2">
    <source>
        <dbReference type="Proteomes" id="UP000441609"/>
    </source>
</evidence>
<name>A0A9Q4MNY8_PARDI</name>
<protein>
    <submittedName>
        <fullName evidence="1">DUF3244 domain-containing protein</fullName>
    </submittedName>
</protein>
<accession>A0A9Q4MNY8</accession>
<sequence>MKMSLHLYCNFFEFMKQITSRLVGLLFICLISGFAFTNVYAKTMGEKRVRVHGSWDEEKRSVSPDIPIIVILDNDELIIQSSSLRSDITIRIMDSSTMVYEETVLAEKTGYILIDLKDNKSGVYTLNLTNQWGDHLYGEFTLE</sequence>
<dbReference type="AlphaFoldDB" id="A0A9Q4MNY8"/>